<dbReference type="EMBL" id="CP028519">
    <property type="protein sequence ID" value="AVY93837.1"/>
    <property type="molecule type" value="Genomic_DNA"/>
</dbReference>
<reference evidence="1 2" key="1">
    <citation type="submission" date="2018-04" db="EMBL/GenBank/DDBJ databases">
        <title>Denitrifier Microvirgula.</title>
        <authorList>
            <person name="Anderson E."/>
            <person name="Jang J."/>
            <person name="Ishii S."/>
        </authorList>
    </citation>
    <scope>NUCLEOTIDE SEQUENCE [LARGE SCALE GENOMIC DNA]</scope>
    <source>
        <strain evidence="1 2">BE2.4</strain>
    </source>
</reference>
<keyword evidence="2" id="KW-1185">Reference proteome</keyword>
<dbReference type="SUPFAM" id="SSF50993">
    <property type="entry name" value="Peptidase/esterase 'gauge' domain"/>
    <property type="match status" value="1"/>
</dbReference>
<dbReference type="KEGG" id="maer:DAI18_07100"/>
<sequence length="466" mass="50449">MPLAPTHHMPALIPDLAGRDEWAGVLDYLSLADLGRLRCVSASFSVAITPQMLEQTALAFIRREEGDGVSASTLGAFRIHPAAGELAAARCPAAACLASLHHVRRDAMARGGYGMLRLLPRHPAGMDGMDHRPVVRDGRMAAPGIYEGGSDPGWHSIDIRTDEIRTFRLPAGFRALASSLHVARITIGKHFLVPPCDGWVLADTTGGLHLYGPARAETIPLPISGATAQTMADLSCNGRFVGMVTRGDGEDSRVRCYDRERDRLCVEGTIDDGDVCQLSVSDDGTLFLGAHRQGYVFAPDGDMTVCPYRNGFNCLFRLSADGHFLMRTVYSGGLSAREGYVMLERRSQGQEILLPRLTATRPGFWSSRPGGIAFSALNALVAVMYLDGVLQVFDLQQNDGNGARVLAEAVLPWAGVISPQPVICFEGFDRVHVAFWQRMGPVFRLAKFTLEMVGGEAAASRQGMRI</sequence>
<protein>
    <submittedName>
        <fullName evidence="1">Uncharacterized protein</fullName>
    </submittedName>
</protein>
<proteinExistence type="predicted"/>
<dbReference type="RefSeq" id="WP_107889026.1">
    <property type="nucleotide sequence ID" value="NZ_CP028519.1"/>
</dbReference>
<organism evidence="1 2">
    <name type="scientific">Microvirgula aerodenitrificans</name>
    <dbReference type="NCBI Taxonomy" id="57480"/>
    <lineage>
        <taxon>Bacteria</taxon>
        <taxon>Pseudomonadati</taxon>
        <taxon>Pseudomonadota</taxon>
        <taxon>Betaproteobacteria</taxon>
        <taxon>Neisseriales</taxon>
        <taxon>Aquaspirillaceae</taxon>
        <taxon>Microvirgula</taxon>
    </lineage>
</organism>
<evidence type="ECO:0000313" key="1">
    <source>
        <dbReference type="EMBL" id="AVY93837.1"/>
    </source>
</evidence>
<dbReference type="OrthoDB" id="9812311at2"/>
<evidence type="ECO:0000313" key="2">
    <source>
        <dbReference type="Proteomes" id="UP000244173"/>
    </source>
</evidence>
<name>A0A2S0P971_9NEIS</name>
<dbReference type="AlphaFoldDB" id="A0A2S0P971"/>
<dbReference type="Proteomes" id="UP000244173">
    <property type="component" value="Chromosome"/>
</dbReference>
<accession>A0A2S0P971</accession>
<gene>
    <name evidence="1" type="ORF">DAI18_07100</name>
</gene>